<dbReference type="Proteomes" id="UP000425916">
    <property type="component" value="Chromosome"/>
</dbReference>
<evidence type="ECO:0000256" key="1">
    <source>
        <dbReference type="ARBA" id="ARBA00004429"/>
    </source>
</evidence>
<keyword evidence="5 9" id="KW-0812">Transmembrane</keyword>
<keyword evidence="3" id="KW-1003">Cell membrane</keyword>
<keyword evidence="2" id="KW-0813">Transport</keyword>
<feature type="transmembrane region" description="Helical" evidence="9">
    <location>
        <begin position="48"/>
        <end position="66"/>
    </location>
</feature>
<dbReference type="EMBL" id="CP046244">
    <property type="protein sequence ID" value="QGP93149.1"/>
    <property type="molecule type" value="Genomic_DNA"/>
</dbReference>
<evidence type="ECO:0000256" key="7">
    <source>
        <dbReference type="ARBA" id="ARBA00023136"/>
    </source>
</evidence>
<organism evidence="11 12">
    <name type="scientific">Neomoorella glycerini</name>
    <dbReference type="NCBI Taxonomy" id="55779"/>
    <lineage>
        <taxon>Bacteria</taxon>
        <taxon>Bacillati</taxon>
        <taxon>Bacillota</taxon>
        <taxon>Clostridia</taxon>
        <taxon>Neomoorellales</taxon>
        <taxon>Neomoorellaceae</taxon>
        <taxon>Neomoorella</taxon>
    </lineage>
</organism>
<dbReference type="PANTHER" id="PTHR35011">
    <property type="entry name" value="2,3-DIKETO-L-GULONATE TRAP TRANSPORTER SMALL PERMEASE PROTEIN YIAM"/>
    <property type="match status" value="1"/>
</dbReference>
<evidence type="ECO:0000256" key="4">
    <source>
        <dbReference type="ARBA" id="ARBA00022519"/>
    </source>
</evidence>
<feature type="transmembrane region" description="Helical" evidence="9">
    <location>
        <begin position="87"/>
        <end position="108"/>
    </location>
</feature>
<feature type="domain" description="Tripartite ATP-independent periplasmic transporters DctQ component" evidence="10">
    <location>
        <begin position="27"/>
        <end position="149"/>
    </location>
</feature>
<feature type="transmembrane region" description="Helical" evidence="9">
    <location>
        <begin position="12"/>
        <end position="36"/>
    </location>
</feature>
<keyword evidence="6 9" id="KW-1133">Transmembrane helix</keyword>
<keyword evidence="4" id="KW-0997">Cell inner membrane</keyword>
<keyword evidence="12" id="KW-1185">Reference proteome</keyword>
<evidence type="ECO:0000256" key="9">
    <source>
        <dbReference type="SAM" id="Phobius"/>
    </source>
</evidence>
<gene>
    <name evidence="11" type="ORF">MGLY_25490</name>
</gene>
<dbReference type="InterPro" id="IPR055348">
    <property type="entry name" value="DctQ"/>
</dbReference>
<evidence type="ECO:0000313" key="11">
    <source>
        <dbReference type="EMBL" id="QGP93149.1"/>
    </source>
</evidence>
<dbReference type="GO" id="GO:0005886">
    <property type="term" value="C:plasma membrane"/>
    <property type="evidence" value="ECO:0007669"/>
    <property type="project" value="UniProtKB-SubCell"/>
</dbReference>
<evidence type="ECO:0000256" key="8">
    <source>
        <dbReference type="ARBA" id="ARBA00038436"/>
    </source>
</evidence>
<dbReference type="InterPro" id="IPR007387">
    <property type="entry name" value="TRAP_DctQ"/>
</dbReference>
<dbReference type="GO" id="GO:0022857">
    <property type="term" value="F:transmembrane transporter activity"/>
    <property type="evidence" value="ECO:0007669"/>
    <property type="project" value="TreeGrafter"/>
</dbReference>
<evidence type="ECO:0000313" key="12">
    <source>
        <dbReference type="Proteomes" id="UP000425916"/>
    </source>
</evidence>
<proteinExistence type="inferred from homology"/>
<sequence>MKLLKFFQTISGICHLLGAIILVFEFLAIVANVVVRAAGNSMVWVEEVTGYATVWAIYLGLAYTLHEGKHVKVELITEKLPPLGKKVFQIIGAVANIIFSVIIAWKAIELIQVAWQTQRLTPLLSWPVYPLMLVLPLGMILFALVALSEGVAAVMLPEGKWKAEETELDEGFEL</sequence>
<name>A0A6I5ZU03_9FIRM</name>
<reference evidence="11 12" key="1">
    <citation type="submission" date="2019-11" db="EMBL/GenBank/DDBJ databases">
        <title>Genome sequence of Moorella glycerini DSM11254.</title>
        <authorList>
            <person name="Poehlein A."/>
            <person name="Boeer T."/>
            <person name="Daniel R."/>
        </authorList>
    </citation>
    <scope>NUCLEOTIDE SEQUENCE [LARGE SCALE GENOMIC DNA]</scope>
    <source>
        <strain evidence="11 12">DSM 11254</strain>
    </source>
</reference>
<evidence type="ECO:0000256" key="2">
    <source>
        <dbReference type="ARBA" id="ARBA00022448"/>
    </source>
</evidence>
<dbReference type="Pfam" id="PF04290">
    <property type="entry name" value="DctQ"/>
    <property type="match status" value="1"/>
</dbReference>
<dbReference type="RefSeq" id="WP_156274376.1">
    <property type="nucleotide sequence ID" value="NZ_CP046244.1"/>
</dbReference>
<evidence type="ECO:0000256" key="3">
    <source>
        <dbReference type="ARBA" id="ARBA00022475"/>
    </source>
</evidence>
<evidence type="ECO:0000259" key="10">
    <source>
        <dbReference type="Pfam" id="PF04290"/>
    </source>
</evidence>
<protein>
    <submittedName>
        <fullName evidence="11">Tripartite ATP-independent periplasmic transporter, DctQ component</fullName>
    </submittedName>
</protein>
<feature type="transmembrane region" description="Helical" evidence="9">
    <location>
        <begin position="128"/>
        <end position="147"/>
    </location>
</feature>
<keyword evidence="7 9" id="KW-0472">Membrane</keyword>
<comment type="subcellular location">
    <subcellularLocation>
        <location evidence="1">Cell inner membrane</location>
        <topology evidence="1">Multi-pass membrane protein</topology>
    </subcellularLocation>
</comment>
<dbReference type="AlphaFoldDB" id="A0A6I5ZU03"/>
<evidence type="ECO:0000256" key="6">
    <source>
        <dbReference type="ARBA" id="ARBA00022989"/>
    </source>
</evidence>
<evidence type="ECO:0000256" key="5">
    <source>
        <dbReference type="ARBA" id="ARBA00022692"/>
    </source>
</evidence>
<dbReference type="OrthoDB" id="45144at2"/>
<dbReference type="GO" id="GO:0015740">
    <property type="term" value="P:C4-dicarboxylate transport"/>
    <property type="evidence" value="ECO:0007669"/>
    <property type="project" value="TreeGrafter"/>
</dbReference>
<dbReference type="PANTHER" id="PTHR35011:SF2">
    <property type="entry name" value="2,3-DIKETO-L-GULONATE TRAP TRANSPORTER SMALL PERMEASE PROTEIN YIAM"/>
    <property type="match status" value="1"/>
</dbReference>
<comment type="similarity">
    <text evidence="8">Belongs to the TRAP transporter small permease family.</text>
</comment>
<accession>A0A6I5ZU03</accession>